<feature type="region of interest" description="Disordered" evidence="1">
    <location>
        <begin position="26"/>
        <end position="47"/>
    </location>
</feature>
<sequence length="152" mass="16927">MGKVLKRIADNNASKKKQTRSIFLKKVRTPPGCSNPQNGALHHPPCGQSIRRVHGSAVHSEWGGRGRNQPDDLAMGRKLYLYIIRVQEPNLARRDGSAEDGVGSSHRWTGMIRKRVPEIINLRNGRGSGWPCWNVSLCARKLALVNIMQLAT</sequence>
<accession>A0AAV4NJL7</accession>
<protein>
    <submittedName>
        <fullName evidence="2">Uncharacterized protein</fullName>
    </submittedName>
</protein>
<dbReference type="Proteomes" id="UP001054945">
    <property type="component" value="Unassembled WGS sequence"/>
</dbReference>
<evidence type="ECO:0000313" key="2">
    <source>
        <dbReference type="EMBL" id="GIX84126.1"/>
    </source>
</evidence>
<reference evidence="2 3" key="1">
    <citation type="submission" date="2021-06" db="EMBL/GenBank/DDBJ databases">
        <title>Caerostris extrusa draft genome.</title>
        <authorList>
            <person name="Kono N."/>
            <person name="Arakawa K."/>
        </authorList>
    </citation>
    <scope>NUCLEOTIDE SEQUENCE [LARGE SCALE GENOMIC DNA]</scope>
</reference>
<evidence type="ECO:0000256" key="1">
    <source>
        <dbReference type="SAM" id="MobiDB-lite"/>
    </source>
</evidence>
<keyword evidence="3" id="KW-1185">Reference proteome</keyword>
<organism evidence="2 3">
    <name type="scientific">Caerostris extrusa</name>
    <name type="common">Bark spider</name>
    <name type="synonym">Caerostris bankana</name>
    <dbReference type="NCBI Taxonomy" id="172846"/>
    <lineage>
        <taxon>Eukaryota</taxon>
        <taxon>Metazoa</taxon>
        <taxon>Ecdysozoa</taxon>
        <taxon>Arthropoda</taxon>
        <taxon>Chelicerata</taxon>
        <taxon>Arachnida</taxon>
        <taxon>Araneae</taxon>
        <taxon>Araneomorphae</taxon>
        <taxon>Entelegynae</taxon>
        <taxon>Araneoidea</taxon>
        <taxon>Araneidae</taxon>
        <taxon>Caerostris</taxon>
    </lineage>
</organism>
<dbReference type="EMBL" id="BPLR01003403">
    <property type="protein sequence ID" value="GIX84126.1"/>
    <property type="molecule type" value="Genomic_DNA"/>
</dbReference>
<name>A0AAV4NJL7_CAEEX</name>
<evidence type="ECO:0000313" key="3">
    <source>
        <dbReference type="Proteomes" id="UP001054945"/>
    </source>
</evidence>
<proteinExistence type="predicted"/>
<dbReference type="AlphaFoldDB" id="A0AAV4NJL7"/>
<comment type="caution">
    <text evidence="2">The sequence shown here is derived from an EMBL/GenBank/DDBJ whole genome shotgun (WGS) entry which is preliminary data.</text>
</comment>
<gene>
    <name evidence="2" type="ORF">CEXT_45571</name>
</gene>